<dbReference type="EMBL" id="MU001633">
    <property type="protein sequence ID" value="KAF2484876.1"/>
    <property type="molecule type" value="Genomic_DNA"/>
</dbReference>
<dbReference type="GO" id="GO:0000981">
    <property type="term" value="F:DNA-binding transcription factor activity, RNA polymerase II-specific"/>
    <property type="evidence" value="ECO:0007669"/>
    <property type="project" value="InterPro"/>
</dbReference>
<dbReference type="CDD" id="cd00067">
    <property type="entry name" value="GAL4"/>
    <property type="match status" value="1"/>
</dbReference>
<evidence type="ECO:0000256" key="7">
    <source>
        <dbReference type="SAM" id="MobiDB-lite"/>
    </source>
</evidence>
<feature type="compositionally biased region" description="Acidic residues" evidence="7">
    <location>
        <begin position="12"/>
        <end position="23"/>
    </location>
</feature>
<evidence type="ECO:0000256" key="4">
    <source>
        <dbReference type="ARBA" id="ARBA00023163"/>
    </source>
</evidence>
<dbReference type="Proteomes" id="UP000799767">
    <property type="component" value="Unassembled WGS sequence"/>
</dbReference>
<proteinExistence type="predicted"/>
<dbReference type="OrthoDB" id="5376052at2759"/>
<dbReference type="PROSITE" id="PS50048">
    <property type="entry name" value="ZN2_CY6_FUNGAL_2"/>
    <property type="match status" value="1"/>
</dbReference>
<feature type="region of interest" description="Disordered" evidence="7">
    <location>
        <begin position="1"/>
        <end position="39"/>
    </location>
</feature>
<evidence type="ECO:0000256" key="6">
    <source>
        <dbReference type="SAM" id="Coils"/>
    </source>
</evidence>
<evidence type="ECO:0000256" key="2">
    <source>
        <dbReference type="ARBA" id="ARBA00022723"/>
    </source>
</evidence>
<dbReference type="GO" id="GO:0003677">
    <property type="term" value="F:DNA binding"/>
    <property type="evidence" value="ECO:0007669"/>
    <property type="project" value="InterPro"/>
</dbReference>
<dbReference type="RefSeq" id="XP_033591445.1">
    <property type="nucleotide sequence ID" value="XM_033730795.1"/>
</dbReference>
<dbReference type="GO" id="GO:0005634">
    <property type="term" value="C:nucleus"/>
    <property type="evidence" value="ECO:0007669"/>
    <property type="project" value="UniProtKB-SubCell"/>
</dbReference>
<dbReference type="PROSITE" id="PS00463">
    <property type="entry name" value="ZN2_CY6_FUNGAL_1"/>
    <property type="match status" value="1"/>
</dbReference>
<dbReference type="PANTHER" id="PTHR47338">
    <property type="entry name" value="ZN(II)2CYS6 TRANSCRIPTION FACTOR (EUROFUNG)-RELATED"/>
    <property type="match status" value="1"/>
</dbReference>
<dbReference type="GO" id="GO:0008270">
    <property type="term" value="F:zinc ion binding"/>
    <property type="evidence" value="ECO:0007669"/>
    <property type="project" value="InterPro"/>
</dbReference>
<dbReference type="InterPro" id="IPR036864">
    <property type="entry name" value="Zn2-C6_fun-type_DNA-bd_sf"/>
</dbReference>
<feature type="coiled-coil region" evidence="6">
    <location>
        <begin position="83"/>
        <end position="110"/>
    </location>
</feature>
<feature type="region of interest" description="Disordered" evidence="7">
    <location>
        <begin position="128"/>
        <end position="158"/>
    </location>
</feature>
<protein>
    <submittedName>
        <fullName evidence="9">Fungal-specific transcription factor domain-containing protein</fullName>
    </submittedName>
</protein>
<evidence type="ECO:0000256" key="3">
    <source>
        <dbReference type="ARBA" id="ARBA00023015"/>
    </source>
</evidence>
<dbReference type="PANTHER" id="PTHR47338:SF28">
    <property type="entry name" value="C6 TRANSCRIPTION FACTOR"/>
    <property type="match status" value="1"/>
</dbReference>
<accession>A0A6A6PYN1</accession>
<keyword evidence="5" id="KW-0539">Nucleus</keyword>
<dbReference type="InterPro" id="IPR001138">
    <property type="entry name" value="Zn2Cys6_DnaBD"/>
</dbReference>
<dbReference type="GO" id="GO:0006351">
    <property type="term" value="P:DNA-templated transcription"/>
    <property type="evidence" value="ECO:0007669"/>
    <property type="project" value="InterPro"/>
</dbReference>
<dbReference type="SMART" id="SM00066">
    <property type="entry name" value="GAL4"/>
    <property type="match status" value="1"/>
</dbReference>
<keyword evidence="4" id="KW-0804">Transcription</keyword>
<evidence type="ECO:0000256" key="1">
    <source>
        <dbReference type="ARBA" id="ARBA00004123"/>
    </source>
</evidence>
<keyword evidence="10" id="KW-1185">Reference proteome</keyword>
<evidence type="ECO:0000313" key="10">
    <source>
        <dbReference type="Proteomes" id="UP000799767"/>
    </source>
</evidence>
<dbReference type="AlphaFoldDB" id="A0A6A6PYN1"/>
<dbReference type="SMART" id="SM00906">
    <property type="entry name" value="Fungal_trans"/>
    <property type="match status" value="1"/>
</dbReference>
<evidence type="ECO:0000313" key="9">
    <source>
        <dbReference type="EMBL" id="KAF2484876.1"/>
    </source>
</evidence>
<evidence type="ECO:0000256" key="5">
    <source>
        <dbReference type="ARBA" id="ARBA00023242"/>
    </source>
</evidence>
<comment type="subcellular location">
    <subcellularLocation>
        <location evidence="1">Nucleus</location>
    </subcellularLocation>
</comment>
<name>A0A6A6PYN1_9PEZI</name>
<keyword evidence="2" id="KW-0479">Metal-binding</keyword>
<sequence length="716" mass="79796">MESAASDGGSWPEDEGIANDDDDARQPISAGRRAPARPTSCETCKSRKVRCDRKRPACGWCTRNGQTCLYTARRKPGLRAGFGRELEGRVDRLESVLQAQQRTIAQLVDRLGGELLVRAPINSDGLPLQSALDGSSHHEGNPHALHHASAAAPAMTTSSTATVNGHDMVDTTAFDEQNLPPYDLLCTLTRLFFEHVYPWFPLLHETATMQLLTDPTALRTDEFILLHAIVVITLRYCKDYRLDEGRRDRYYRVSKEKVLLHGVETSTVKGLQAMVILALDVIGTSNGPPALNLLAMAARSVVQLGLATEAVGPSATPASVSISTLQVNILSSPESFTEEESRRRLFWTVYLLDRLATAATAFDFALNEEEIRRRLPCHHDFFICNHAVVTDWMDQPSENYEHLGSFAFYVRVVGILSKIHLFLRRPVNIAASSDVAQWQHDYRELNSKLRSWEANLPARYQSVLHSNYSDGHQHVDAGVVLLHLTFHMTTIRLHSSAAYPTHSSQHFQPSPSASQRCLDAVDGIVALCDVVRTHDILDKLGPPAAFCIWVAARLLLVHGSTVEGQVKPCITSLVETLELLGRYWSIAGRYANLLRRVLDEYHDHVNSPAEDRHAREAPPSVRILADMRRCAYDLDLLISRQPKSTPIRATTTELPLEYLDVFDFFNVPRLPISDESLLATGSQINPAFPFQGGQELTNTNFLFDANVDWLNDSSVM</sequence>
<dbReference type="Gene3D" id="4.10.240.10">
    <property type="entry name" value="Zn(2)-C6 fungal-type DNA-binding domain"/>
    <property type="match status" value="1"/>
</dbReference>
<evidence type="ECO:0000259" key="8">
    <source>
        <dbReference type="PROSITE" id="PS50048"/>
    </source>
</evidence>
<dbReference type="SUPFAM" id="SSF57701">
    <property type="entry name" value="Zn2/Cys6 DNA-binding domain"/>
    <property type="match status" value="1"/>
</dbReference>
<feature type="domain" description="Zn(2)-C6 fungal-type" evidence="8">
    <location>
        <begin position="40"/>
        <end position="70"/>
    </location>
</feature>
<dbReference type="Pfam" id="PF00172">
    <property type="entry name" value="Zn_clus"/>
    <property type="match status" value="1"/>
</dbReference>
<keyword evidence="3" id="KW-0805">Transcription regulation</keyword>
<dbReference type="Pfam" id="PF04082">
    <property type="entry name" value="Fungal_trans"/>
    <property type="match status" value="1"/>
</dbReference>
<gene>
    <name evidence="9" type="ORF">BDY17DRAFT_247149</name>
</gene>
<reference evidence="9" key="1">
    <citation type="journal article" date="2020" name="Stud. Mycol.">
        <title>101 Dothideomycetes genomes: a test case for predicting lifestyles and emergence of pathogens.</title>
        <authorList>
            <person name="Haridas S."/>
            <person name="Albert R."/>
            <person name="Binder M."/>
            <person name="Bloem J."/>
            <person name="Labutti K."/>
            <person name="Salamov A."/>
            <person name="Andreopoulos B."/>
            <person name="Baker S."/>
            <person name="Barry K."/>
            <person name="Bills G."/>
            <person name="Bluhm B."/>
            <person name="Cannon C."/>
            <person name="Castanera R."/>
            <person name="Culley D."/>
            <person name="Daum C."/>
            <person name="Ezra D."/>
            <person name="Gonzalez J."/>
            <person name="Henrissat B."/>
            <person name="Kuo A."/>
            <person name="Liang C."/>
            <person name="Lipzen A."/>
            <person name="Lutzoni F."/>
            <person name="Magnuson J."/>
            <person name="Mondo S."/>
            <person name="Nolan M."/>
            <person name="Ohm R."/>
            <person name="Pangilinan J."/>
            <person name="Park H.-J."/>
            <person name="Ramirez L."/>
            <person name="Alfaro M."/>
            <person name="Sun H."/>
            <person name="Tritt A."/>
            <person name="Yoshinaga Y."/>
            <person name="Zwiers L.-H."/>
            <person name="Turgeon B."/>
            <person name="Goodwin S."/>
            <person name="Spatafora J."/>
            <person name="Crous P."/>
            <person name="Grigoriev I."/>
        </authorList>
    </citation>
    <scope>NUCLEOTIDE SEQUENCE</scope>
    <source>
        <strain evidence="9">CBS 113389</strain>
    </source>
</reference>
<keyword evidence="6" id="KW-0175">Coiled coil</keyword>
<feature type="compositionally biased region" description="Low complexity" evidence="7">
    <location>
        <begin position="147"/>
        <end position="158"/>
    </location>
</feature>
<dbReference type="CDD" id="cd12148">
    <property type="entry name" value="fungal_TF_MHR"/>
    <property type="match status" value="1"/>
</dbReference>
<organism evidence="9 10">
    <name type="scientific">Neohortaea acidophila</name>
    <dbReference type="NCBI Taxonomy" id="245834"/>
    <lineage>
        <taxon>Eukaryota</taxon>
        <taxon>Fungi</taxon>
        <taxon>Dikarya</taxon>
        <taxon>Ascomycota</taxon>
        <taxon>Pezizomycotina</taxon>
        <taxon>Dothideomycetes</taxon>
        <taxon>Dothideomycetidae</taxon>
        <taxon>Mycosphaerellales</taxon>
        <taxon>Teratosphaeriaceae</taxon>
        <taxon>Neohortaea</taxon>
    </lineage>
</organism>
<dbReference type="GeneID" id="54471797"/>
<dbReference type="InterPro" id="IPR007219">
    <property type="entry name" value="XnlR_reg_dom"/>
</dbReference>
<dbReference type="InterPro" id="IPR050815">
    <property type="entry name" value="TF_fung"/>
</dbReference>